<dbReference type="EMBL" id="KB096502">
    <property type="protein sequence ID" value="ESO04210.1"/>
    <property type="molecule type" value="Genomic_DNA"/>
</dbReference>
<reference evidence="6 8" key="2">
    <citation type="journal article" date="2013" name="Nature">
        <title>Insights into bilaterian evolution from three spiralian genomes.</title>
        <authorList>
            <person name="Simakov O."/>
            <person name="Marletaz F."/>
            <person name="Cho S.J."/>
            <person name="Edsinger-Gonzales E."/>
            <person name="Havlak P."/>
            <person name="Hellsten U."/>
            <person name="Kuo D.H."/>
            <person name="Larsson T."/>
            <person name="Lv J."/>
            <person name="Arendt D."/>
            <person name="Savage R."/>
            <person name="Osoegawa K."/>
            <person name="de Jong P."/>
            <person name="Grimwood J."/>
            <person name="Chapman J.A."/>
            <person name="Shapiro H."/>
            <person name="Aerts A."/>
            <person name="Otillar R.P."/>
            <person name="Terry A.Y."/>
            <person name="Boore J.L."/>
            <person name="Grigoriev I.V."/>
            <person name="Lindberg D.R."/>
            <person name="Seaver E.C."/>
            <person name="Weisblat D.A."/>
            <person name="Putnam N.H."/>
            <person name="Rokhsar D.S."/>
        </authorList>
    </citation>
    <scope>NUCLEOTIDE SEQUENCE</scope>
</reference>
<dbReference type="Gene3D" id="1.20.5.170">
    <property type="match status" value="1"/>
</dbReference>
<proteinExistence type="inferred from homology"/>
<evidence type="ECO:0000313" key="7">
    <source>
        <dbReference type="EnsemblMetazoa" id="HelroP191748"/>
    </source>
</evidence>
<dbReference type="eggNOG" id="KOG1003">
    <property type="taxonomic scope" value="Eukaryota"/>
</dbReference>
<evidence type="ECO:0000313" key="8">
    <source>
        <dbReference type="Proteomes" id="UP000015101"/>
    </source>
</evidence>
<organism evidence="7 8">
    <name type="scientific">Helobdella robusta</name>
    <name type="common">Californian leech</name>
    <dbReference type="NCBI Taxonomy" id="6412"/>
    <lineage>
        <taxon>Eukaryota</taxon>
        <taxon>Metazoa</taxon>
        <taxon>Spiralia</taxon>
        <taxon>Lophotrochozoa</taxon>
        <taxon>Annelida</taxon>
        <taxon>Clitellata</taxon>
        <taxon>Hirudinea</taxon>
        <taxon>Rhynchobdellida</taxon>
        <taxon>Glossiphoniidae</taxon>
        <taxon>Helobdella</taxon>
    </lineage>
</organism>
<evidence type="ECO:0000256" key="2">
    <source>
        <dbReference type="ARBA" id="ARBA00009036"/>
    </source>
</evidence>
<protein>
    <submittedName>
        <fullName evidence="6 7">Uncharacterized protein</fullName>
    </submittedName>
</protein>
<dbReference type="GeneID" id="20212042"/>
<name>T1FT95_HELRO</name>
<dbReference type="GO" id="GO:0005884">
    <property type="term" value="C:actin filament"/>
    <property type="evidence" value="ECO:0000318"/>
    <property type="project" value="GO_Central"/>
</dbReference>
<feature type="coiled-coil region" evidence="5">
    <location>
        <begin position="116"/>
        <end position="185"/>
    </location>
</feature>
<dbReference type="PRINTS" id="PR00194">
    <property type="entry name" value="TROPOMYOSIN"/>
</dbReference>
<reference evidence="7" key="3">
    <citation type="submission" date="2015-06" db="UniProtKB">
        <authorList>
            <consortium name="EnsemblMetazoa"/>
        </authorList>
    </citation>
    <scope>IDENTIFICATION</scope>
</reference>
<dbReference type="RefSeq" id="XP_009017479.1">
    <property type="nucleotide sequence ID" value="XM_009019231.1"/>
</dbReference>
<dbReference type="SUPFAM" id="SSF57997">
    <property type="entry name" value="Tropomyosin"/>
    <property type="match status" value="1"/>
</dbReference>
<dbReference type="AlphaFoldDB" id="T1FT95"/>
<dbReference type="Pfam" id="PF00261">
    <property type="entry name" value="Tropomyosin"/>
    <property type="match status" value="1"/>
</dbReference>
<feature type="coiled-coil region" evidence="5">
    <location>
        <begin position="18"/>
        <end position="87"/>
    </location>
</feature>
<evidence type="ECO:0000256" key="5">
    <source>
        <dbReference type="SAM" id="Coils"/>
    </source>
</evidence>
<comment type="similarity">
    <text evidence="2">Belongs to the tropomyosin family.</text>
</comment>
<accession>T1FT95</accession>
<evidence type="ECO:0000313" key="6">
    <source>
        <dbReference type="EMBL" id="ESO04210.1"/>
    </source>
</evidence>
<keyword evidence="3" id="KW-0677">Repeat</keyword>
<dbReference type="InParanoid" id="T1FT95"/>
<dbReference type="InterPro" id="IPR000533">
    <property type="entry name" value="Tropomyosin"/>
</dbReference>
<keyword evidence="8" id="KW-1185">Reference proteome</keyword>
<evidence type="ECO:0000256" key="4">
    <source>
        <dbReference type="ARBA" id="ARBA00023054"/>
    </source>
</evidence>
<dbReference type="OMA" id="KESEMCI"/>
<reference evidence="8" key="1">
    <citation type="submission" date="2012-12" db="EMBL/GenBank/DDBJ databases">
        <authorList>
            <person name="Hellsten U."/>
            <person name="Grimwood J."/>
            <person name="Chapman J.A."/>
            <person name="Shapiro H."/>
            <person name="Aerts A."/>
            <person name="Otillar R.P."/>
            <person name="Terry A.Y."/>
            <person name="Boore J.L."/>
            <person name="Simakov O."/>
            <person name="Marletaz F."/>
            <person name="Cho S.-J."/>
            <person name="Edsinger-Gonzales E."/>
            <person name="Havlak P."/>
            <person name="Kuo D.-H."/>
            <person name="Larsson T."/>
            <person name="Lv J."/>
            <person name="Arendt D."/>
            <person name="Savage R."/>
            <person name="Osoegawa K."/>
            <person name="de Jong P."/>
            <person name="Lindberg D.R."/>
            <person name="Seaver E.C."/>
            <person name="Weisblat D.A."/>
            <person name="Putnam N.H."/>
            <person name="Grigoriev I.V."/>
            <person name="Rokhsar D.S."/>
        </authorList>
    </citation>
    <scope>NUCLEOTIDE SEQUENCE</scope>
</reference>
<dbReference type="OrthoDB" id="128924at2759"/>
<evidence type="ECO:0000256" key="3">
    <source>
        <dbReference type="ARBA" id="ARBA00022737"/>
    </source>
</evidence>
<dbReference type="STRING" id="6412.T1FT95"/>
<keyword evidence="4 5" id="KW-0175">Coiled coil</keyword>
<dbReference type="Proteomes" id="UP000015101">
    <property type="component" value="Unassembled WGS sequence"/>
</dbReference>
<dbReference type="GO" id="GO:0006936">
    <property type="term" value="P:muscle contraction"/>
    <property type="evidence" value="ECO:0000318"/>
    <property type="project" value="GO_Central"/>
</dbReference>
<dbReference type="FunFam" id="1.20.5.170:FF:000001">
    <property type="entry name" value="Tropomyosin alpha-1 chain isoform 1"/>
    <property type="match status" value="1"/>
</dbReference>
<sequence length="256" mass="30035">MFKVNNSSNHNGGGALVVSSLKQKMQTLREELERYKDLYDDKCREVNRERSLRNDAESQVMALTRRVELLEDERDEMDRRYSSVLNKLNDASKVVDEFERLKISNECFKNLDDEKISSLEDQIRTLRLAADTAEKKYDEAVRHLHMLELELGKSEERCELAESKARQLDNNLHILTSNLRSLEISEQTWRIWGEGLALWWVVFFRKLASKEDSYTSTIADLRRSLKESEMCIDVLKRELKSKQQELDKSEGKLVKE</sequence>
<dbReference type="GO" id="GO:0007015">
    <property type="term" value="P:actin filament organization"/>
    <property type="evidence" value="ECO:0000318"/>
    <property type="project" value="GO_Central"/>
</dbReference>
<dbReference type="EMBL" id="AMQM01004277">
    <property type="status" value="NOT_ANNOTATED_CDS"/>
    <property type="molecule type" value="Genomic_DNA"/>
</dbReference>
<dbReference type="CTD" id="20212042"/>
<feature type="coiled-coil region" evidence="5">
    <location>
        <begin position="218"/>
        <end position="252"/>
    </location>
</feature>
<comment type="function">
    <text evidence="1">Tropomyosin, in association with the troponin complex, plays a central role in the calcium dependent regulation of muscle contraction.</text>
</comment>
<evidence type="ECO:0000256" key="1">
    <source>
        <dbReference type="ARBA" id="ARBA00002987"/>
    </source>
</evidence>
<dbReference type="KEGG" id="hro:HELRODRAFT_191748"/>
<dbReference type="FunCoup" id="T1FT95">
    <property type="interactions" value="6"/>
</dbReference>
<dbReference type="PANTHER" id="PTHR19269">
    <property type="entry name" value="TROPOMYOSIN"/>
    <property type="match status" value="1"/>
</dbReference>
<dbReference type="GO" id="GO:0051015">
    <property type="term" value="F:actin filament binding"/>
    <property type="evidence" value="ECO:0000318"/>
    <property type="project" value="GO_Central"/>
</dbReference>
<gene>
    <name evidence="7" type="primary">20212042</name>
    <name evidence="6" type="ORF">HELRODRAFT_191748</name>
</gene>
<dbReference type="EnsemblMetazoa" id="HelroT191748">
    <property type="protein sequence ID" value="HelroP191748"/>
    <property type="gene ID" value="HelroG191748"/>
</dbReference>
<dbReference type="HOGENOM" id="CLU_055027_2_1_1"/>